<organism evidence="2 3">
    <name type="scientific">Trapa incisa</name>
    <dbReference type="NCBI Taxonomy" id="236973"/>
    <lineage>
        <taxon>Eukaryota</taxon>
        <taxon>Viridiplantae</taxon>
        <taxon>Streptophyta</taxon>
        <taxon>Embryophyta</taxon>
        <taxon>Tracheophyta</taxon>
        <taxon>Spermatophyta</taxon>
        <taxon>Magnoliopsida</taxon>
        <taxon>eudicotyledons</taxon>
        <taxon>Gunneridae</taxon>
        <taxon>Pentapetalae</taxon>
        <taxon>rosids</taxon>
        <taxon>malvids</taxon>
        <taxon>Myrtales</taxon>
        <taxon>Lythraceae</taxon>
        <taxon>Trapa</taxon>
    </lineage>
</organism>
<feature type="compositionally biased region" description="Basic and acidic residues" evidence="1">
    <location>
        <begin position="18"/>
        <end position="31"/>
    </location>
</feature>
<name>A0AAN7K5X4_9MYRT</name>
<dbReference type="Proteomes" id="UP001345219">
    <property type="component" value="Chromosome 15"/>
</dbReference>
<evidence type="ECO:0000313" key="3">
    <source>
        <dbReference type="Proteomes" id="UP001345219"/>
    </source>
</evidence>
<evidence type="ECO:0000313" key="2">
    <source>
        <dbReference type="EMBL" id="KAK4758437.1"/>
    </source>
</evidence>
<protein>
    <submittedName>
        <fullName evidence="2">Uncharacterized protein</fullName>
    </submittedName>
</protein>
<dbReference type="PANTHER" id="PTHR33871">
    <property type="entry name" value="OS05G0503100 PROTEIN-RELATED"/>
    <property type="match status" value="1"/>
</dbReference>
<feature type="compositionally biased region" description="Low complexity" evidence="1">
    <location>
        <begin position="52"/>
        <end position="65"/>
    </location>
</feature>
<gene>
    <name evidence="2" type="ORF">SAY87_019738</name>
</gene>
<dbReference type="EMBL" id="JAXIOK010000012">
    <property type="protein sequence ID" value="KAK4758437.1"/>
    <property type="molecule type" value="Genomic_DNA"/>
</dbReference>
<feature type="compositionally biased region" description="Low complexity" evidence="1">
    <location>
        <begin position="72"/>
        <end position="97"/>
    </location>
</feature>
<sequence length="284" mass="31220">MGHCISKCIPSSSSSGHFKFELDDHDDHAQDKLVISQQASSPPFKFRTPPWSLSSKVSSSSSSPSFKFATESNSSRSSRSTGSCSSSSLSTASSGVSTKDRSFSNDFLLSCIKENPQILRIPVLSSPNRIQQTRGGGKKMSPGPSAQKRVRSGSPNLTRQKSMRFTEPFTEGLTYYNHEQAAKIFRSPSPSRRFEGGGDHRSRRTLPITATSREVISGGAMGSMTPSNGRRKDHTRPLSSNRYSAGTREITSKFWSPHHHAMDLPSWSHDINDPLISLDCFIFL</sequence>
<feature type="region of interest" description="Disordered" evidence="1">
    <location>
        <begin position="123"/>
        <end position="156"/>
    </location>
</feature>
<reference evidence="2 3" key="1">
    <citation type="journal article" date="2023" name="Hortic Res">
        <title>Pangenome of water caltrop reveals structural variations and asymmetric subgenome divergence after allopolyploidization.</title>
        <authorList>
            <person name="Zhang X."/>
            <person name="Chen Y."/>
            <person name="Wang L."/>
            <person name="Yuan Y."/>
            <person name="Fang M."/>
            <person name="Shi L."/>
            <person name="Lu R."/>
            <person name="Comes H.P."/>
            <person name="Ma Y."/>
            <person name="Chen Y."/>
            <person name="Huang G."/>
            <person name="Zhou Y."/>
            <person name="Zheng Z."/>
            <person name="Qiu Y."/>
        </authorList>
    </citation>
    <scope>NUCLEOTIDE SEQUENCE [LARGE SCALE GENOMIC DNA]</scope>
    <source>
        <tissue evidence="2">Roots</tissue>
    </source>
</reference>
<feature type="region of interest" description="Disordered" evidence="1">
    <location>
        <begin position="1"/>
        <end position="100"/>
    </location>
</feature>
<feature type="region of interest" description="Disordered" evidence="1">
    <location>
        <begin position="186"/>
        <end position="242"/>
    </location>
</feature>
<evidence type="ECO:0000256" key="1">
    <source>
        <dbReference type="SAM" id="MobiDB-lite"/>
    </source>
</evidence>
<dbReference type="AlphaFoldDB" id="A0AAN7K5X4"/>
<keyword evidence="3" id="KW-1185">Reference proteome</keyword>
<dbReference type="PANTHER" id="PTHR33871:SF18">
    <property type="entry name" value="F24J8.12 PROTEIN"/>
    <property type="match status" value="1"/>
</dbReference>
<comment type="caution">
    <text evidence="2">The sequence shown here is derived from an EMBL/GenBank/DDBJ whole genome shotgun (WGS) entry which is preliminary data.</text>
</comment>
<accession>A0AAN7K5X4</accession>
<proteinExistence type="predicted"/>